<keyword evidence="2" id="KW-1185">Reference proteome</keyword>
<reference evidence="1" key="1">
    <citation type="submission" date="2021-01" db="EMBL/GenBank/DDBJ databases">
        <authorList>
            <consortium name="Genoscope - CEA"/>
            <person name="William W."/>
        </authorList>
    </citation>
    <scope>NUCLEOTIDE SEQUENCE</scope>
</reference>
<dbReference type="Proteomes" id="UP000692954">
    <property type="component" value="Unassembled WGS sequence"/>
</dbReference>
<comment type="caution">
    <text evidence="1">The sequence shown here is derived from an EMBL/GenBank/DDBJ whole genome shotgun (WGS) entry which is preliminary data.</text>
</comment>
<gene>
    <name evidence="1" type="ORF">PSON_ATCC_30995.1.T0860208</name>
</gene>
<proteinExistence type="predicted"/>
<name>A0A8S1PTA8_9CILI</name>
<dbReference type="AlphaFoldDB" id="A0A8S1PTA8"/>
<evidence type="ECO:0000313" key="2">
    <source>
        <dbReference type="Proteomes" id="UP000692954"/>
    </source>
</evidence>
<dbReference type="EMBL" id="CAJJDN010000086">
    <property type="protein sequence ID" value="CAD8106435.1"/>
    <property type="molecule type" value="Genomic_DNA"/>
</dbReference>
<evidence type="ECO:0000313" key="1">
    <source>
        <dbReference type="EMBL" id="CAD8106435.1"/>
    </source>
</evidence>
<organism evidence="1 2">
    <name type="scientific">Paramecium sonneborni</name>
    <dbReference type="NCBI Taxonomy" id="65129"/>
    <lineage>
        <taxon>Eukaryota</taxon>
        <taxon>Sar</taxon>
        <taxon>Alveolata</taxon>
        <taxon>Ciliophora</taxon>
        <taxon>Intramacronucleata</taxon>
        <taxon>Oligohymenophorea</taxon>
        <taxon>Peniculida</taxon>
        <taxon>Parameciidae</taxon>
        <taxon>Paramecium</taxon>
    </lineage>
</organism>
<sequence length="42" mass="5232">MQNIKDLENEIKEIKEKVNLQKKEYQTLFVEFEEIQEEQIDF</sequence>
<accession>A0A8S1PTA8</accession>
<protein>
    <submittedName>
        <fullName evidence="1">Uncharacterized protein</fullName>
    </submittedName>
</protein>